<dbReference type="PANTHER" id="PTHR37846:SF1">
    <property type="entry name" value="DEACETYLASE-LIKE PROTEIN"/>
    <property type="match status" value="1"/>
</dbReference>
<feature type="transmembrane region" description="Helical" evidence="1">
    <location>
        <begin position="135"/>
        <end position="158"/>
    </location>
</feature>
<dbReference type="GeneID" id="28988556"/>
<dbReference type="OrthoDB" id="5597489at2759"/>
<dbReference type="RefSeq" id="XP_018286063.1">
    <property type="nucleotide sequence ID" value="XM_018427650.1"/>
</dbReference>
<keyword evidence="1" id="KW-0472">Membrane</keyword>
<sequence>EAEKMRLFESTGLLQKVKQREAELAKQHTTSTEYLWQAIFMSIPFAFLLGTFDITVKVQFSEPWTYSGLLIKSLKSIPALIPFIYLTNRYKSSNITQTIMATSSVVVGSFLLYTMHHSPSLGQMMRAPGLATIWVYFVVQLNLLPAVISLLISATYWYF</sequence>
<dbReference type="Proteomes" id="UP000077315">
    <property type="component" value="Unassembled WGS sequence"/>
</dbReference>
<dbReference type="EMBL" id="KV440996">
    <property type="protein sequence ID" value="OAD68023.1"/>
    <property type="molecule type" value="Genomic_DNA"/>
</dbReference>
<keyword evidence="1" id="KW-0812">Transmembrane</keyword>
<protein>
    <recommendedName>
        <fullName evidence="2">DUF7719 domain-containing protein</fullName>
    </recommendedName>
</protein>
<feature type="transmembrane region" description="Helical" evidence="1">
    <location>
        <begin position="98"/>
        <end position="115"/>
    </location>
</feature>
<proteinExistence type="predicted"/>
<evidence type="ECO:0000313" key="3">
    <source>
        <dbReference type="EMBL" id="OAD68023.1"/>
    </source>
</evidence>
<gene>
    <name evidence="3" type="ORF">PHYBLDRAFT_101906</name>
</gene>
<dbReference type="InParanoid" id="A0A162TLD0"/>
<feature type="non-terminal residue" evidence="3">
    <location>
        <position position="159"/>
    </location>
</feature>
<evidence type="ECO:0000259" key="2">
    <source>
        <dbReference type="Pfam" id="PF24841"/>
    </source>
</evidence>
<feature type="non-terminal residue" evidence="3">
    <location>
        <position position="1"/>
    </location>
</feature>
<feature type="domain" description="DUF7719" evidence="2">
    <location>
        <begin position="97"/>
        <end position="157"/>
    </location>
</feature>
<dbReference type="InterPro" id="IPR056136">
    <property type="entry name" value="DUF7719"/>
</dbReference>
<accession>A0A162TLD0</accession>
<name>A0A162TLD0_PHYB8</name>
<reference evidence="4" key="1">
    <citation type="submission" date="2015-06" db="EMBL/GenBank/DDBJ databases">
        <title>Expansion of signal transduction pathways in fungi by whole-genome duplication.</title>
        <authorList>
            <consortium name="DOE Joint Genome Institute"/>
            <person name="Corrochano L.M."/>
            <person name="Kuo A."/>
            <person name="Marcet-Houben M."/>
            <person name="Polaino S."/>
            <person name="Salamov A."/>
            <person name="Villalobos J.M."/>
            <person name="Alvarez M.I."/>
            <person name="Avalos J."/>
            <person name="Benito E.P."/>
            <person name="Benoit I."/>
            <person name="Burger G."/>
            <person name="Camino L.P."/>
            <person name="Canovas D."/>
            <person name="Cerda-Olmedo E."/>
            <person name="Cheng J.-F."/>
            <person name="Dominguez A."/>
            <person name="Elias M."/>
            <person name="Eslava A.P."/>
            <person name="Glaser F."/>
            <person name="Grimwood J."/>
            <person name="Gutierrez G."/>
            <person name="Heitman J."/>
            <person name="Henrissat B."/>
            <person name="Iturriaga E.A."/>
            <person name="Lang B.F."/>
            <person name="Lavin J.L."/>
            <person name="Lee S."/>
            <person name="Li W."/>
            <person name="Lindquist E."/>
            <person name="Lopez-Garcia S."/>
            <person name="Luque E.M."/>
            <person name="Marcos A.T."/>
            <person name="Martin J."/>
            <person name="McCluskey K."/>
            <person name="Medina H.R."/>
            <person name="Miralles-Duran A."/>
            <person name="Miyazaki A."/>
            <person name="Munoz-Torres E."/>
            <person name="Oguiza J.A."/>
            <person name="Ohm R."/>
            <person name="Olmedo M."/>
            <person name="Orejas M."/>
            <person name="Ortiz-Castellanos L."/>
            <person name="Pisabarro A.G."/>
            <person name="Rodriguez-Romero J."/>
            <person name="Ruiz-Herrera J."/>
            <person name="Ruiz-Vazquez R."/>
            <person name="Sanz C."/>
            <person name="Schackwitz W."/>
            <person name="Schmutz J."/>
            <person name="Shahriari M."/>
            <person name="Shelest E."/>
            <person name="Silva-Franco F."/>
            <person name="Soanes D."/>
            <person name="Syed K."/>
            <person name="Tagua V.G."/>
            <person name="Talbot N.J."/>
            <person name="Thon M."/>
            <person name="De vries R.P."/>
            <person name="Wiebenga A."/>
            <person name="Yadav J.S."/>
            <person name="Braun E.L."/>
            <person name="Baker S."/>
            <person name="Garre V."/>
            <person name="Horwitz B."/>
            <person name="Torres-Martinez S."/>
            <person name="Idnurm A."/>
            <person name="Herrera-Estrella A."/>
            <person name="Gabaldon T."/>
            <person name="Grigoriev I.V."/>
        </authorList>
    </citation>
    <scope>NUCLEOTIDE SEQUENCE [LARGE SCALE GENOMIC DNA]</scope>
    <source>
        <strain evidence="4">NRRL 1555(-)</strain>
    </source>
</reference>
<organism evidence="3 4">
    <name type="scientific">Phycomyces blakesleeanus (strain ATCC 8743b / DSM 1359 / FGSC 10004 / NBRC 33097 / NRRL 1555)</name>
    <dbReference type="NCBI Taxonomy" id="763407"/>
    <lineage>
        <taxon>Eukaryota</taxon>
        <taxon>Fungi</taxon>
        <taxon>Fungi incertae sedis</taxon>
        <taxon>Mucoromycota</taxon>
        <taxon>Mucoromycotina</taxon>
        <taxon>Mucoromycetes</taxon>
        <taxon>Mucorales</taxon>
        <taxon>Phycomycetaceae</taxon>
        <taxon>Phycomyces</taxon>
    </lineage>
</organism>
<feature type="transmembrane region" description="Helical" evidence="1">
    <location>
        <begin position="64"/>
        <end position="86"/>
    </location>
</feature>
<dbReference type="PANTHER" id="PTHR37846">
    <property type="entry name" value="YALI0B21296P"/>
    <property type="match status" value="1"/>
</dbReference>
<dbReference type="AlphaFoldDB" id="A0A162TLD0"/>
<dbReference type="Pfam" id="PF24841">
    <property type="entry name" value="DUF7719"/>
    <property type="match status" value="1"/>
</dbReference>
<evidence type="ECO:0000313" key="4">
    <source>
        <dbReference type="Proteomes" id="UP000077315"/>
    </source>
</evidence>
<dbReference type="STRING" id="763407.A0A162TLD0"/>
<keyword evidence="4" id="KW-1185">Reference proteome</keyword>
<dbReference type="VEuPathDB" id="FungiDB:PHYBLDRAFT_101906"/>
<feature type="transmembrane region" description="Helical" evidence="1">
    <location>
        <begin position="34"/>
        <end position="52"/>
    </location>
</feature>
<evidence type="ECO:0000256" key="1">
    <source>
        <dbReference type="SAM" id="Phobius"/>
    </source>
</evidence>
<keyword evidence="1" id="KW-1133">Transmembrane helix</keyword>